<proteinExistence type="predicted"/>
<name>A0A0F5EWU2_AVIPA</name>
<dbReference type="EMBL" id="UFSW01000001">
    <property type="protein sequence ID" value="SUU98716.1"/>
    <property type="molecule type" value="Genomic_DNA"/>
</dbReference>
<dbReference type="RefSeq" id="WP_035688053.1">
    <property type="nucleotide sequence ID" value="NZ_CP034110.1"/>
</dbReference>
<gene>
    <name evidence="1" type="ORF">NCTC10926_00892</name>
    <name evidence="2" type="ORF">NCTC10926_02157</name>
    <name evidence="3" type="ORF">NCTC10926_02827</name>
</gene>
<dbReference type="EMBL" id="UFSW01000001">
    <property type="protein sequence ID" value="SUU97501.1"/>
    <property type="molecule type" value="Genomic_DNA"/>
</dbReference>
<reference evidence="2 4" key="1">
    <citation type="submission" date="2018-06" db="EMBL/GenBank/DDBJ databases">
        <authorList>
            <consortium name="Pathogen Informatics"/>
            <person name="Doyle S."/>
        </authorList>
    </citation>
    <scope>NUCLEOTIDE SEQUENCE [LARGE SCALE GENOMIC DNA]</scope>
    <source>
        <strain evidence="2 4">NCTC10926</strain>
    </source>
</reference>
<evidence type="ECO:0000313" key="1">
    <source>
        <dbReference type="EMBL" id="SUU97501.1"/>
    </source>
</evidence>
<dbReference type="EMBL" id="UFSW01000002">
    <property type="protein sequence ID" value="SUV40771.1"/>
    <property type="molecule type" value="Genomic_DNA"/>
</dbReference>
<dbReference type="KEGG" id="apag:EIA51_02410"/>
<dbReference type="GeneID" id="66256459"/>
<evidence type="ECO:0000313" key="4">
    <source>
        <dbReference type="Proteomes" id="UP000254620"/>
    </source>
</evidence>
<sequence>MKLYEIAESYNNVAELLANPEFAENADIITALDAIEDEFNNKAINTIKAIKRVEGDIDLLDAEIKRLTAMKKARQNRIEEVKNYLKYNMQKTGIFKIESPLFKIAYSERKQSAVEIDDNLFLANNLDENLVSVKITPNKTAIKEALKRGDDVIGARLVDSQVLSIK</sequence>
<accession>A0A0F5EWU2</accession>
<protein>
    <submittedName>
        <fullName evidence="2">Siphovirus Gp157</fullName>
    </submittedName>
</protein>
<dbReference type="Pfam" id="PF05565">
    <property type="entry name" value="Sipho_Gp157"/>
    <property type="match status" value="1"/>
</dbReference>
<evidence type="ECO:0000313" key="2">
    <source>
        <dbReference type="EMBL" id="SUU98716.1"/>
    </source>
</evidence>
<dbReference type="InterPro" id="IPR008840">
    <property type="entry name" value="Sipho_Gp157"/>
</dbReference>
<evidence type="ECO:0000313" key="3">
    <source>
        <dbReference type="EMBL" id="SUV40771.1"/>
    </source>
</evidence>
<dbReference type="AlphaFoldDB" id="A0A0F5EWU2"/>
<dbReference type="Proteomes" id="UP000254620">
    <property type="component" value="Unassembled WGS sequence"/>
</dbReference>
<organism evidence="2 4">
    <name type="scientific">Avibacterium paragallinarum</name>
    <name type="common">Haemophilus gallinarum</name>
    <dbReference type="NCBI Taxonomy" id="728"/>
    <lineage>
        <taxon>Bacteria</taxon>
        <taxon>Pseudomonadati</taxon>
        <taxon>Pseudomonadota</taxon>
        <taxon>Gammaproteobacteria</taxon>
        <taxon>Pasteurellales</taxon>
        <taxon>Pasteurellaceae</taxon>
        <taxon>Avibacterium</taxon>
    </lineage>
</organism>